<comment type="similarity">
    <text evidence="1">Belongs to the bacterial solute-binding protein 9 family.</text>
</comment>
<keyword evidence="7" id="KW-1185">Reference proteome</keyword>
<dbReference type="GO" id="GO:0046872">
    <property type="term" value="F:metal ion binding"/>
    <property type="evidence" value="ECO:0007669"/>
    <property type="project" value="InterPro"/>
</dbReference>
<dbReference type="Gene3D" id="3.40.50.1980">
    <property type="entry name" value="Nitrogenase molybdenum iron protein domain"/>
    <property type="match status" value="2"/>
</dbReference>
<evidence type="ECO:0000256" key="1">
    <source>
        <dbReference type="ARBA" id="ARBA00011028"/>
    </source>
</evidence>
<organism evidence="6 7">
    <name type="scientific">Gammaproteobacteria bacterium LSUCC0057</name>
    <dbReference type="NCBI Taxonomy" id="2559237"/>
    <lineage>
        <taxon>Bacteria</taxon>
        <taxon>Pseudomonadati</taxon>
        <taxon>Pseudomonadota</taxon>
        <taxon>Gammaproteobacteria</taxon>
        <taxon>Cellvibrionales</taxon>
        <taxon>Porticoccaceae</taxon>
        <taxon>SAR92 clade</taxon>
    </lineage>
</organism>
<dbReference type="SUPFAM" id="SSF53807">
    <property type="entry name" value="Helical backbone' metal receptor"/>
    <property type="match status" value="1"/>
</dbReference>
<keyword evidence="5" id="KW-0864">Zinc transport</keyword>
<keyword evidence="5" id="KW-0406">Ion transport</keyword>
<dbReference type="GO" id="GO:0006829">
    <property type="term" value="P:zinc ion transport"/>
    <property type="evidence" value="ECO:0007669"/>
    <property type="project" value="UniProtKB-KW"/>
</dbReference>
<sequence length="323" mass="35235">MWLQSRNDILLQNNLHHTAMILSLYFSARVSPSCALCGFVIALLLCATTAANPLERSGADAKPLVVTTVKPLALIAAQALGDHVEVAWLYAPQQSPHDQPLRPSMMRQLAAADLVVWVGPMLEGALADYLAARAPQALITFADVVAVDAAAPASQHDHGRGSDHHGHNTDPHLWLQPAYAERLAAQLRRHFALPAMPLLSREELGDWHRQLGRLQNRGWLMSHRSLDYFSDFFALAKASALDSVAGAEGGLRHQLSLLQQGNYRCLLAEQSEPDRRLARFAAQLQRPLLSADTLGAAQSLQGRPYSEFIAALVAVLQHCLSAP</sequence>
<dbReference type="InterPro" id="IPR050492">
    <property type="entry name" value="Bact_metal-bind_prot9"/>
</dbReference>
<evidence type="ECO:0000256" key="5">
    <source>
        <dbReference type="ARBA" id="ARBA00022906"/>
    </source>
</evidence>
<evidence type="ECO:0000313" key="7">
    <source>
        <dbReference type="Proteomes" id="UP000298133"/>
    </source>
</evidence>
<evidence type="ECO:0000256" key="3">
    <source>
        <dbReference type="ARBA" id="ARBA00022448"/>
    </source>
</evidence>
<evidence type="ECO:0000313" key="6">
    <source>
        <dbReference type="EMBL" id="TFH67912.1"/>
    </source>
</evidence>
<dbReference type="Proteomes" id="UP000298133">
    <property type="component" value="Unassembled WGS sequence"/>
</dbReference>
<dbReference type="Pfam" id="PF01297">
    <property type="entry name" value="ZnuA"/>
    <property type="match status" value="1"/>
</dbReference>
<gene>
    <name evidence="6" type="ORF">E3W66_06605</name>
</gene>
<dbReference type="EMBL" id="SPIA01000002">
    <property type="protein sequence ID" value="TFH67912.1"/>
    <property type="molecule type" value="Genomic_DNA"/>
</dbReference>
<proteinExistence type="inferred from homology"/>
<keyword evidence="3" id="KW-0813">Transport</keyword>
<dbReference type="AlphaFoldDB" id="A0A4Y8UHV6"/>
<name>A0A4Y8UHV6_9GAMM</name>
<accession>A0A4Y8UHV6</accession>
<dbReference type="OrthoDB" id="7346865at2"/>
<dbReference type="InterPro" id="IPR006127">
    <property type="entry name" value="ZnuA-like"/>
</dbReference>
<keyword evidence="5" id="KW-0862">Zinc</keyword>
<protein>
    <recommendedName>
        <fullName evidence="2">High-affinity zinc uptake system protein ZnuA</fullName>
    </recommendedName>
</protein>
<evidence type="ECO:0000256" key="2">
    <source>
        <dbReference type="ARBA" id="ARBA00015915"/>
    </source>
</evidence>
<keyword evidence="4" id="KW-0732">Signal</keyword>
<dbReference type="PANTHER" id="PTHR42953">
    <property type="entry name" value="HIGH-AFFINITY ZINC UPTAKE SYSTEM PROTEIN ZNUA-RELATED"/>
    <property type="match status" value="1"/>
</dbReference>
<evidence type="ECO:0000256" key="4">
    <source>
        <dbReference type="ARBA" id="ARBA00022729"/>
    </source>
</evidence>
<comment type="caution">
    <text evidence="6">The sequence shown here is derived from an EMBL/GenBank/DDBJ whole genome shotgun (WGS) entry which is preliminary data.</text>
</comment>
<reference evidence="6 7" key="1">
    <citation type="submission" date="2019-03" db="EMBL/GenBank/DDBJ databases">
        <title>Draft genome of Gammaproteobacteria bacterium LSUCC0057, a member of the SAR92 clade.</title>
        <authorList>
            <person name="Lanclos V.C."/>
            <person name="Doiron C."/>
            <person name="Henson M.W."/>
            <person name="Thrash J.C."/>
        </authorList>
    </citation>
    <scope>NUCLEOTIDE SEQUENCE [LARGE SCALE GENOMIC DNA]</scope>
    <source>
        <strain evidence="6 7">LSUCC0057</strain>
    </source>
</reference>
<dbReference type="PANTHER" id="PTHR42953:SF3">
    <property type="entry name" value="HIGH-AFFINITY ZINC UPTAKE SYSTEM PROTEIN ZNUA"/>
    <property type="match status" value="1"/>
</dbReference>